<dbReference type="AlphaFoldDB" id="A0AAV7AAJ5"/>
<keyword evidence="2" id="KW-1185">Reference proteome</keyword>
<accession>A0AAV7AAJ5</accession>
<gene>
    <name evidence="1" type="ORF">GDO81_018341</name>
</gene>
<sequence length="85" mass="9907">MAERSYITTVPASHRSVHAQRRDLWGEGVINRNVPKQNRGNDCILNIQRCRKNPHDPPKIYYCKMPRGRGCHLRPVHRAPLIRSL</sequence>
<protein>
    <submittedName>
        <fullName evidence="1">Uncharacterized protein</fullName>
    </submittedName>
</protein>
<proteinExistence type="predicted"/>
<comment type="caution">
    <text evidence="1">The sequence shown here is derived from an EMBL/GenBank/DDBJ whole genome shotgun (WGS) entry which is preliminary data.</text>
</comment>
<name>A0AAV7AAJ5_ENGPU</name>
<reference evidence="1" key="1">
    <citation type="thesis" date="2020" institute="ProQuest LLC" country="789 East Eisenhower Parkway, Ann Arbor, MI, USA">
        <title>Comparative Genomics and Chromosome Evolution.</title>
        <authorList>
            <person name="Mudd A.B."/>
        </authorList>
    </citation>
    <scope>NUCLEOTIDE SEQUENCE</scope>
    <source>
        <strain evidence="1">237g6f4</strain>
        <tissue evidence="1">Blood</tissue>
    </source>
</reference>
<dbReference type="EMBL" id="WNYA01000009">
    <property type="protein sequence ID" value="KAG8557133.1"/>
    <property type="molecule type" value="Genomic_DNA"/>
</dbReference>
<dbReference type="Proteomes" id="UP000824782">
    <property type="component" value="Unassembled WGS sequence"/>
</dbReference>
<evidence type="ECO:0000313" key="1">
    <source>
        <dbReference type="EMBL" id="KAG8557133.1"/>
    </source>
</evidence>
<evidence type="ECO:0000313" key="2">
    <source>
        <dbReference type="Proteomes" id="UP000824782"/>
    </source>
</evidence>
<organism evidence="1 2">
    <name type="scientific">Engystomops pustulosus</name>
    <name type="common">Tungara frog</name>
    <name type="synonym">Physalaemus pustulosus</name>
    <dbReference type="NCBI Taxonomy" id="76066"/>
    <lineage>
        <taxon>Eukaryota</taxon>
        <taxon>Metazoa</taxon>
        <taxon>Chordata</taxon>
        <taxon>Craniata</taxon>
        <taxon>Vertebrata</taxon>
        <taxon>Euteleostomi</taxon>
        <taxon>Amphibia</taxon>
        <taxon>Batrachia</taxon>
        <taxon>Anura</taxon>
        <taxon>Neobatrachia</taxon>
        <taxon>Hyloidea</taxon>
        <taxon>Leptodactylidae</taxon>
        <taxon>Leiuperinae</taxon>
        <taxon>Engystomops</taxon>
    </lineage>
</organism>